<reference evidence="2 3" key="1">
    <citation type="submission" date="2019-05" db="EMBL/GenBank/DDBJ databases">
        <title>Another draft genome of Portunus trituberculatus and its Hox gene families provides insights of decapod evolution.</title>
        <authorList>
            <person name="Jeong J.-H."/>
            <person name="Song I."/>
            <person name="Kim S."/>
            <person name="Choi T."/>
            <person name="Kim D."/>
            <person name="Ryu S."/>
            <person name="Kim W."/>
        </authorList>
    </citation>
    <scope>NUCLEOTIDE SEQUENCE [LARGE SCALE GENOMIC DNA]</scope>
    <source>
        <tissue evidence="2">Muscle</tissue>
    </source>
</reference>
<evidence type="ECO:0000256" key="1">
    <source>
        <dbReference type="SAM" id="MobiDB-lite"/>
    </source>
</evidence>
<gene>
    <name evidence="2" type="ORF">E2C01_031131</name>
</gene>
<dbReference type="AlphaFoldDB" id="A0A5B7EZ96"/>
<keyword evidence="3" id="KW-1185">Reference proteome</keyword>
<organism evidence="2 3">
    <name type="scientific">Portunus trituberculatus</name>
    <name type="common">Swimming crab</name>
    <name type="synonym">Neptunus trituberculatus</name>
    <dbReference type="NCBI Taxonomy" id="210409"/>
    <lineage>
        <taxon>Eukaryota</taxon>
        <taxon>Metazoa</taxon>
        <taxon>Ecdysozoa</taxon>
        <taxon>Arthropoda</taxon>
        <taxon>Crustacea</taxon>
        <taxon>Multicrustacea</taxon>
        <taxon>Malacostraca</taxon>
        <taxon>Eumalacostraca</taxon>
        <taxon>Eucarida</taxon>
        <taxon>Decapoda</taxon>
        <taxon>Pleocyemata</taxon>
        <taxon>Brachyura</taxon>
        <taxon>Eubrachyura</taxon>
        <taxon>Portunoidea</taxon>
        <taxon>Portunidae</taxon>
        <taxon>Portuninae</taxon>
        <taxon>Portunus</taxon>
    </lineage>
</organism>
<proteinExistence type="predicted"/>
<protein>
    <submittedName>
        <fullName evidence="2">Uncharacterized protein</fullName>
    </submittedName>
</protein>
<sequence>MKCNSSTPLLFSPISYYEEEEEEKNKEEEEEVEEEEEEEEYLEIYRKNESNIISGNDATHCYLASPFSKFSHHALVLIYNVSCSVTVEIIRANNCHE</sequence>
<comment type="caution">
    <text evidence="2">The sequence shown here is derived from an EMBL/GenBank/DDBJ whole genome shotgun (WGS) entry which is preliminary data.</text>
</comment>
<evidence type="ECO:0000313" key="2">
    <source>
        <dbReference type="EMBL" id="MPC37644.1"/>
    </source>
</evidence>
<accession>A0A5B7EZ96</accession>
<dbReference type="EMBL" id="VSRR010003840">
    <property type="protein sequence ID" value="MPC37644.1"/>
    <property type="molecule type" value="Genomic_DNA"/>
</dbReference>
<feature type="compositionally biased region" description="Acidic residues" evidence="1">
    <location>
        <begin position="17"/>
        <end position="38"/>
    </location>
</feature>
<dbReference type="Proteomes" id="UP000324222">
    <property type="component" value="Unassembled WGS sequence"/>
</dbReference>
<feature type="region of interest" description="Disordered" evidence="1">
    <location>
        <begin position="1"/>
        <end position="38"/>
    </location>
</feature>
<evidence type="ECO:0000313" key="3">
    <source>
        <dbReference type="Proteomes" id="UP000324222"/>
    </source>
</evidence>
<name>A0A5B7EZ96_PORTR</name>